<evidence type="ECO:0000256" key="3">
    <source>
        <dbReference type="ARBA" id="ARBA00022692"/>
    </source>
</evidence>
<evidence type="ECO:0000256" key="1">
    <source>
        <dbReference type="ARBA" id="ARBA00004651"/>
    </source>
</evidence>
<dbReference type="RefSeq" id="XP_008285732.1">
    <property type="nucleotide sequence ID" value="XM_008287510.1"/>
</dbReference>
<dbReference type="GO" id="GO:0009897">
    <property type="term" value="C:external side of plasma membrane"/>
    <property type="evidence" value="ECO:0007669"/>
    <property type="project" value="TreeGrafter"/>
</dbReference>
<dbReference type="SMART" id="SM01381">
    <property type="entry name" value="7TM_GPCR_Srsx"/>
    <property type="match status" value="1"/>
</dbReference>
<feature type="transmembrane region" description="Helical" evidence="11">
    <location>
        <begin position="487"/>
        <end position="510"/>
    </location>
</feature>
<dbReference type="GO" id="GO:0060326">
    <property type="term" value="P:cell chemotaxis"/>
    <property type="evidence" value="ECO:0007669"/>
    <property type="project" value="TreeGrafter"/>
</dbReference>
<dbReference type="GO" id="GO:0007204">
    <property type="term" value="P:positive regulation of cytosolic calcium ion concentration"/>
    <property type="evidence" value="ECO:0007669"/>
    <property type="project" value="TreeGrafter"/>
</dbReference>
<evidence type="ECO:0000256" key="11">
    <source>
        <dbReference type="SAM" id="Phobius"/>
    </source>
</evidence>
<feature type="transmembrane region" description="Helical" evidence="11">
    <location>
        <begin position="651"/>
        <end position="673"/>
    </location>
</feature>
<dbReference type="PROSITE" id="PS50262">
    <property type="entry name" value="G_PROTEIN_RECEP_F1_2"/>
    <property type="match status" value="2"/>
</dbReference>
<dbReference type="GeneID" id="103361433"/>
<keyword evidence="2" id="KW-1003">Cell membrane</keyword>
<keyword evidence="6 11" id="KW-0472">Membrane</keyword>
<feature type="transmembrane region" description="Helical" evidence="11">
    <location>
        <begin position="51"/>
        <end position="76"/>
    </location>
</feature>
<keyword evidence="5 10" id="KW-0297">G-protein coupled receptor</keyword>
<feature type="transmembrane region" description="Helical" evidence="11">
    <location>
        <begin position="459"/>
        <end position="481"/>
    </location>
</feature>
<protein>
    <submittedName>
        <fullName evidence="14">Uncharacterized protein LOC103361433</fullName>
    </submittedName>
</protein>
<dbReference type="GO" id="GO:0006955">
    <property type="term" value="P:immune response"/>
    <property type="evidence" value="ECO:0007669"/>
    <property type="project" value="TreeGrafter"/>
</dbReference>
<feature type="transmembrane region" description="Helical" evidence="11">
    <location>
        <begin position="123"/>
        <end position="144"/>
    </location>
</feature>
<evidence type="ECO:0000256" key="7">
    <source>
        <dbReference type="ARBA" id="ARBA00023157"/>
    </source>
</evidence>
<dbReference type="GO" id="GO:0019957">
    <property type="term" value="F:C-C chemokine binding"/>
    <property type="evidence" value="ECO:0007669"/>
    <property type="project" value="TreeGrafter"/>
</dbReference>
<feature type="transmembrane region" description="Helical" evidence="11">
    <location>
        <begin position="522"/>
        <end position="545"/>
    </location>
</feature>
<feature type="transmembrane region" description="Helical" evidence="11">
    <location>
        <begin position="205"/>
        <end position="226"/>
    </location>
</feature>
<keyword evidence="7" id="KW-1015">Disulfide bond</keyword>
<dbReference type="InterPro" id="IPR050119">
    <property type="entry name" value="CCR1-9-like"/>
</dbReference>
<dbReference type="PANTHER" id="PTHR10489:SF730">
    <property type="entry name" value="CHEMOKINE XC RECEPTOR 1"/>
    <property type="match status" value="1"/>
</dbReference>
<feature type="transmembrane region" description="Helical" evidence="11">
    <location>
        <begin position="88"/>
        <end position="111"/>
    </location>
</feature>
<evidence type="ECO:0000256" key="8">
    <source>
        <dbReference type="ARBA" id="ARBA00023170"/>
    </source>
</evidence>
<evidence type="ECO:0000313" key="13">
    <source>
        <dbReference type="Proteomes" id="UP000694891"/>
    </source>
</evidence>
<comment type="subcellular location">
    <subcellularLocation>
        <location evidence="1">Cell membrane</location>
        <topology evidence="1">Multi-pass membrane protein</topology>
    </subcellularLocation>
</comment>
<accession>A0A9Y4N3P6</accession>
<sequence length="770" mass="86859">MTSTEYYTDATSTSFESTSEIPSDYRDEYSDYGQYGDEVCDKSSIMRFGNIFTPVFFSFVVVLSLLSNILVIVVLAKYENLKSLTNTFILNLAVSDLFFTAGLPFWIYYHMHGWTLGDLACKIVNFIFYIGFYSSGFLLILMTIHRYIAVMWPLSNIVSTTGCCSVIASVIIWLVSVLVASPALVGTGVVDSHHCVYKDSSWSLYGIYQQNALFILSSVVFVFCYSQIMCRLLRPTAQRRRNRTLKLIFILMVVFFVGWLPYNAVIFLQSFYFWPKEPGNSNALAETCEAHKRLDYAFYISRLVAFSHCCLNPVFYVFVGVKFKNHLKKMLKSWGHRNSSIRSGQNRLTITSMTSGEEFSIRPADAQRASLRASAPSLFSVFSPDSPCSKDSTRSSFLQQSVQKSAQSELNFEGFLFVFARRPAMANGTTTPGEGVDGGGPVYLCDTEEFDFSIVSGALFILIFFISVVGNSLLLCVLVIYEDLKNITNVFMVNLACSDLVFTATLPFWATYHLHHWVFGDFLCKFMTAAHFVGLYSSVILLTAMTVDRFVTVVLHNWLSNNVWRKRGVAGACAAAWLLSVAASIHDAIEIKVDEWEDQFYCEAPSTVPLAFYLQVSLLFFLPFAVIVFCYSAILKTVLHTSNRRRNRTVVVVLCIVVAFFICWGPYNIVLLIKPLYKPVECEAQERLNVAYHISRTLAYSHCCMNPLLYMLSEKLRGHLLRLLRCDGVCRNNRTRCAGQNTSVVQTVAFAAQNSAVVMEPINNNQSLLK</sequence>
<feature type="domain" description="G-protein coupled receptors family 1 profile" evidence="12">
    <location>
        <begin position="67"/>
        <end position="316"/>
    </location>
</feature>
<dbReference type="FunFam" id="1.20.1070.10:FF:000130">
    <property type="entry name" value="Chemokine (C-C motif) receptor 2"/>
    <property type="match status" value="1"/>
</dbReference>
<feature type="domain" description="G-protein coupled receptors family 1 profile" evidence="12">
    <location>
        <begin position="470"/>
        <end position="710"/>
    </location>
</feature>
<dbReference type="GO" id="GO:0019722">
    <property type="term" value="P:calcium-mediated signaling"/>
    <property type="evidence" value="ECO:0007669"/>
    <property type="project" value="TreeGrafter"/>
</dbReference>
<dbReference type="PANTHER" id="PTHR10489">
    <property type="entry name" value="CELL ADHESION MOLECULE"/>
    <property type="match status" value="1"/>
</dbReference>
<evidence type="ECO:0000256" key="4">
    <source>
        <dbReference type="ARBA" id="ARBA00022989"/>
    </source>
</evidence>
<comment type="similarity">
    <text evidence="10">Belongs to the G-protein coupled receptor 1 family.</text>
</comment>
<evidence type="ECO:0000259" key="12">
    <source>
        <dbReference type="PROSITE" id="PS50262"/>
    </source>
</evidence>
<gene>
    <name evidence="14" type="primary">LOC103361433</name>
</gene>
<evidence type="ECO:0000256" key="9">
    <source>
        <dbReference type="ARBA" id="ARBA00023224"/>
    </source>
</evidence>
<dbReference type="PRINTS" id="PR00657">
    <property type="entry name" value="CCCHEMOKINER"/>
</dbReference>
<feature type="transmembrane region" description="Helical" evidence="11">
    <location>
        <begin position="618"/>
        <end position="639"/>
    </location>
</feature>
<keyword evidence="4 11" id="KW-1133">Transmembrane helix</keyword>
<evidence type="ECO:0000256" key="2">
    <source>
        <dbReference type="ARBA" id="ARBA00022475"/>
    </source>
</evidence>
<evidence type="ECO:0000256" key="6">
    <source>
        <dbReference type="ARBA" id="ARBA00023136"/>
    </source>
</evidence>
<organism evidence="13 14">
    <name type="scientific">Stegastes partitus</name>
    <name type="common">bicolor damselfish</name>
    <dbReference type="NCBI Taxonomy" id="144197"/>
    <lineage>
        <taxon>Eukaryota</taxon>
        <taxon>Metazoa</taxon>
        <taxon>Chordata</taxon>
        <taxon>Craniata</taxon>
        <taxon>Vertebrata</taxon>
        <taxon>Euteleostomi</taxon>
        <taxon>Actinopterygii</taxon>
        <taxon>Neopterygii</taxon>
        <taxon>Teleostei</taxon>
        <taxon>Neoteleostei</taxon>
        <taxon>Acanthomorphata</taxon>
        <taxon>Ovalentaria</taxon>
        <taxon>Pomacentridae</taxon>
        <taxon>Stegastes</taxon>
    </lineage>
</organism>
<feature type="transmembrane region" description="Helical" evidence="11">
    <location>
        <begin position="156"/>
        <end position="185"/>
    </location>
</feature>
<dbReference type="GO" id="GO:0016493">
    <property type="term" value="F:C-C chemokine receptor activity"/>
    <property type="evidence" value="ECO:0007669"/>
    <property type="project" value="TreeGrafter"/>
</dbReference>
<evidence type="ECO:0000256" key="10">
    <source>
        <dbReference type="RuleBase" id="RU000688"/>
    </source>
</evidence>
<dbReference type="InterPro" id="IPR000276">
    <property type="entry name" value="GPCR_Rhodpsn"/>
</dbReference>
<dbReference type="InterPro" id="IPR000355">
    <property type="entry name" value="Chemokine_rcpt"/>
</dbReference>
<proteinExistence type="inferred from homology"/>
<dbReference type="Pfam" id="PF00001">
    <property type="entry name" value="7tm_1"/>
    <property type="match status" value="2"/>
</dbReference>
<feature type="transmembrane region" description="Helical" evidence="11">
    <location>
        <begin position="247"/>
        <end position="274"/>
    </location>
</feature>
<dbReference type="Gene3D" id="1.20.1070.10">
    <property type="entry name" value="Rhodopsin 7-helix transmembrane proteins"/>
    <property type="match status" value="2"/>
</dbReference>
<keyword evidence="9 10" id="KW-0807">Transducer</keyword>
<dbReference type="AlphaFoldDB" id="A0A9Y4N3P6"/>
<evidence type="ECO:0000313" key="14">
    <source>
        <dbReference type="RefSeq" id="XP_008285732.1"/>
    </source>
</evidence>
<evidence type="ECO:0000256" key="5">
    <source>
        <dbReference type="ARBA" id="ARBA00023040"/>
    </source>
</evidence>
<keyword evidence="3 10" id="KW-0812">Transmembrane</keyword>
<keyword evidence="8 10" id="KW-0675">Receptor</keyword>
<dbReference type="Proteomes" id="UP000694891">
    <property type="component" value="Unplaced"/>
</dbReference>
<keyword evidence="13" id="KW-1185">Reference proteome</keyword>
<reference evidence="14" key="1">
    <citation type="submission" date="2025-08" db="UniProtKB">
        <authorList>
            <consortium name="RefSeq"/>
        </authorList>
    </citation>
    <scope>IDENTIFICATION</scope>
</reference>
<feature type="transmembrane region" description="Helical" evidence="11">
    <location>
        <begin position="299"/>
        <end position="321"/>
    </location>
</feature>
<dbReference type="InterPro" id="IPR017452">
    <property type="entry name" value="GPCR_Rhodpsn_7TM"/>
</dbReference>
<name>A0A9Y4N3P6_9TELE</name>
<dbReference type="PRINTS" id="PR00237">
    <property type="entry name" value="GPCRRHODOPSN"/>
</dbReference>
<dbReference type="SUPFAM" id="SSF81321">
    <property type="entry name" value="Family A G protein-coupled receptor-like"/>
    <property type="match status" value="2"/>
</dbReference>
<dbReference type="PROSITE" id="PS00237">
    <property type="entry name" value="G_PROTEIN_RECEP_F1_1"/>
    <property type="match status" value="2"/>
</dbReference>